<dbReference type="GO" id="GO:0016779">
    <property type="term" value="F:nucleotidyltransferase activity"/>
    <property type="evidence" value="ECO:0007669"/>
    <property type="project" value="UniProtKB-KW"/>
</dbReference>
<dbReference type="GO" id="GO:0046872">
    <property type="term" value="F:metal ion binding"/>
    <property type="evidence" value="ECO:0007669"/>
    <property type="project" value="UniProtKB-KW"/>
</dbReference>
<dbReference type="KEGG" id="tsin:OXH18_00910"/>
<evidence type="ECO:0000256" key="6">
    <source>
        <dbReference type="ARBA" id="ARBA00022695"/>
    </source>
</evidence>
<gene>
    <name evidence="15" type="ORF">OXH18_00910</name>
</gene>
<dbReference type="EMBL" id="CP113797">
    <property type="protein sequence ID" value="WAL60587.1"/>
    <property type="molecule type" value="Genomic_DNA"/>
</dbReference>
<evidence type="ECO:0000313" key="15">
    <source>
        <dbReference type="EMBL" id="WAL60587.1"/>
    </source>
</evidence>
<dbReference type="Gene3D" id="3.30.460.10">
    <property type="entry name" value="Beta Polymerase, domain 2"/>
    <property type="match status" value="1"/>
</dbReference>
<dbReference type="InterPro" id="IPR032828">
    <property type="entry name" value="PolyA_RNA-bd"/>
</dbReference>
<keyword evidence="8" id="KW-0547">Nucleotide-binding</keyword>
<evidence type="ECO:0000259" key="12">
    <source>
        <dbReference type="Pfam" id="PF01743"/>
    </source>
</evidence>
<keyword evidence="10 11" id="KW-0694">RNA-binding</keyword>
<sequence>MDITSLLPSTQLREMPASVLSPHTWPIDLALLPPATYLVGGSVRDALLGRQAEYLDLDFVLPDNAVQTAKAIAHYYGAGFVLLDAERQIARVVFEKATVDFAQQVGDSLEEDLERRDFTVNAIAYSPHSQEILDPLQGYQDLQQGWLRMIAIENLKEDPLRLLRAYRQAAQLGFVVEPNTQRIIQQLAGLLQFIAAERVQAELGYLLSAAKGTPFLQRAWYDGLLAHWLPHASTASLVTIEQIDRAAVVLEQDWPSLELSGWIRDQQRVSGTGRSWLKLAKLTALVSPDLPVAERELWRLKYSRAEIQSVLMVLKAWPQVQATRLAALSLKEQYTLFRAVGVAFPALAVLAVASGTTIEAIAPLIQRFLTPDDPVAHPTLPVTGRDLMSALQLPPGPQIGQLLEAIQLAKVENKLQTREEALQFAQSMLEFKSD</sequence>
<proteinExistence type="inferred from homology"/>
<feature type="domain" description="tRNA nucleotidyltransferase/poly(A) polymerase RNA and SrmB- binding" evidence="13">
    <location>
        <begin position="173"/>
        <end position="232"/>
    </location>
</feature>
<dbReference type="PANTHER" id="PTHR47545:SF2">
    <property type="entry name" value="CC-ADDING TRNA NUCLEOTIDYLTRANSFERASE"/>
    <property type="match status" value="1"/>
</dbReference>
<evidence type="ECO:0000256" key="4">
    <source>
        <dbReference type="ARBA" id="ARBA00022679"/>
    </source>
</evidence>
<evidence type="ECO:0000256" key="8">
    <source>
        <dbReference type="ARBA" id="ARBA00022741"/>
    </source>
</evidence>
<dbReference type="InterPro" id="IPR043519">
    <property type="entry name" value="NT_sf"/>
</dbReference>
<evidence type="ECO:0000256" key="5">
    <source>
        <dbReference type="ARBA" id="ARBA00022694"/>
    </source>
</evidence>
<dbReference type="GO" id="GO:0000049">
    <property type="term" value="F:tRNA binding"/>
    <property type="evidence" value="ECO:0007669"/>
    <property type="project" value="UniProtKB-KW"/>
</dbReference>
<dbReference type="Pfam" id="PF01743">
    <property type="entry name" value="PolyA_pol"/>
    <property type="match status" value="1"/>
</dbReference>
<evidence type="ECO:0000256" key="2">
    <source>
        <dbReference type="ARBA" id="ARBA00007265"/>
    </source>
</evidence>
<keyword evidence="5" id="KW-0819">tRNA processing</keyword>
<dbReference type="SUPFAM" id="SSF81891">
    <property type="entry name" value="Poly A polymerase C-terminal region-like"/>
    <property type="match status" value="1"/>
</dbReference>
<dbReference type="InterPro" id="IPR002646">
    <property type="entry name" value="PolA_pol_head_dom"/>
</dbReference>
<dbReference type="GO" id="GO:0008033">
    <property type="term" value="P:tRNA processing"/>
    <property type="evidence" value="ECO:0007669"/>
    <property type="project" value="UniProtKB-KW"/>
</dbReference>
<evidence type="ECO:0000256" key="9">
    <source>
        <dbReference type="ARBA" id="ARBA00022842"/>
    </source>
</evidence>
<keyword evidence="7" id="KW-0479">Metal-binding</keyword>
<dbReference type="AlphaFoldDB" id="A0A9E9CA72"/>
<organism evidence="15 16">
    <name type="scientific">Thermocoleostomius sinensis A174</name>
    <dbReference type="NCBI Taxonomy" id="2016057"/>
    <lineage>
        <taxon>Bacteria</taxon>
        <taxon>Bacillati</taxon>
        <taxon>Cyanobacteriota</taxon>
        <taxon>Cyanophyceae</taxon>
        <taxon>Oculatellales</taxon>
        <taxon>Oculatellaceae</taxon>
        <taxon>Thermocoleostomius</taxon>
    </lineage>
</organism>
<dbReference type="CDD" id="cd05398">
    <property type="entry name" value="NT_ClassII-CCAase"/>
    <property type="match status" value="1"/>
</dbReference>
<evidence type="ECO:0000259" key="14">
    <source>
        <dbReference type="Pfam" id="PF13735"/>
    </source>
</evidence>
<dbReference type="SUPFAM" id="SSF81301">
    <property type="entry name" value="Nucleotidyltransferase"/>
    <property type="match status" value="1"/>
</dbReference>
<dbReference type="GO" id="GO:0000166">
    <property type="term" value="F:nucleotide binding"/>
    <property type="evidence" value="ECO:0007669"/>
    <property type="project" value="UniProtKB-KW"/>
</dbReference>
<evidence type="ECO:0000256" key="3">
    <source>
        <dbReference type="ARBA" id="ARBA00022555"/>
    </source>
</evidence>
<dbReference type="Pfam" id="PF12627">
    <property type="entry name" value="PolyA_pol_RNAbd"/>
    <property type="match status" value="1"/>
</dbReference>
<dbReference type="RefSeq" id="WP_268610533.1">
    <property type="nucleotide sequence ID" value="NZ_CP113797.1"/>
</dbReference>
<evidence type="ECO:0000256" key="11">
    <source>
        <dbReference type="RuleBase" id="RU003953"/>
    </source>
</evidence>
<evidence type="ECO:0000256" key="1">
    <source>
        <dbReference type="ARBA" id="ARBA00001946"/>
    </source>
</evidence>
<evidence type="ECO:0000259" key="13">
    <source>
        <dbReference type="Pfam" id="PF12627"/>
    </source>
</evidence>
<comment type="cofactor">
    <cofactor evidence="1">
        <name>Mg(2+)</name>
        <dbReference type="ChEBI" id="CHEBI:18420"/>
    </cofactor>
</comment>
<evidence type="ECO:0000256" key="7">
    <source>
        <dbReference type="ARBA" id="ARBA00022723"/>
    </source>
</evidence>
<evidence type="ECO:0000256" key="10">
    <source>
        <dbReference type="ARBA" id="ARBA00022884"/>
    </source>
</evidence>
<keyword evidence="4 11" id="KW-0808">Transferase</keyword>
<dbReference type="InterPro" id="IPR050124">
    <property type="entry name" value="tRNA_CCA-adding_enzyme"/>
</dbReference>
<keyword evidence="16" id="KW-1185">Reference proteome</keyword>
<dbReference type="InterPro" id="IPR032810">
    <property type="entry name" value="CCA-adding_enz_C"/>
</dbReference>
<feature type="domain" description="CCA-adding enzyme C-terminal" evidence="14">
    <location>
        <begin position="281"/>
        <end position="423"/>
    </location>
</feature>
<name>A0A9E9CA72_9CYAN</name>
<accession>A0A9E9CA72</accession>
<dbReference type="Proteomes" id="UP001163152">
    <property type="component" value="Chromosome"/>
</dbReference>
<dbReference type="PANTHER" id="PTHR47545">
    <property type="entry name" value="MULTIFUNCTIONAL CCA PROTEIN"/>
    <property type="match status" value="1"/>
</dbReference>
<evidence type="ECO:0000313" key="16">
    <source>
        <dbReference type="Proteomes" id="UP001163152"/>
    </source>
</evidence>
<keyword evidence="3" id="KW-0820">tRNA-binding</keyword>
<comment type="similarity">
    <text evidence="2 11">Belongs to the tRNA nucleotidyltransferase/poly(A) polymerase family.</text>
</comment>
<keyword evidence="9" id="KW-0460">Magnesium</keyword>
<dbReference type="Gene3D" id="1.10.3090.10">
    <property type="entry name" value="cca-adding enzyme, domain 2"/>
    <property type="match status" value="1"/>
</dbReference>
<feature type="domain" description="Poly A polymerase head" evidence="12">
    <location>
        <begin position="36"/>
        <end position="148"/>
    </location>
</feature>
<keyword evidence="6" id="KW-0548">Nucleotidyltransferase</keyword>
<dbReference type="Pfam" id="PF13735">
    <property type="entry name" value="tRNA_NucTran2_2"/>
    <property type="match status" value="1"/>
</dbReference>
<reference evidence="15" key="1">
    <citation type="submission" date="2022-12" db="EMBL/GenBank/DDBJ databases">
        <title>Polyphasic identification of a Novel Hot-Spring Cyanobacterium Ocullathermofonsia sinensis gen nov. sp. nov. and Genomic Insights on its Adaptations to the Thermal Habitat.</title>
        <authorList>
            <person name="Daroch M."/>
            <person name="Tang J."/>
            <person name="Jiang Y."/>
        </authorList>
    </citation>
    <scope>NUCLEOTIDE SEQUENCE</scope>
    <source>
        <strain evidence="15">PKUAC-SCTA174</strain>
    </source>
</reference>
<protein>
    <submittedName>
        <fullName evidence="15">CCA tRNA nucleotidyltransferase</fullName>
    </submittedName>
</protein>